<dbReference type="InterPro" id="IPR005123">
    <property type="entry name" value="Oxoglu/Fe-dep_dioxygenase_dom"/>
</dbReference>
<proteinExistence type="inferred from homology"/>
<dbReference type="OrthoDB" id="288590at2759"/>
<dbReference type="PRINTS" id="PR00682">
    <property type="entry name" value="IPNSYNTHASE"/>
</dbReference>
<dbReference type="GeneID" id="39592879"/>
<dbReference type="InterPro" id="IPR026992">
    <property type="entry name" value="DIOX_N"/>
</dbReference>
<gene>
    <name evidence="3" type="ORF">EHS24_008336</name>
</gene>
<reference evidence="3 4" key="1">
    <citation type="submission" date="2018-11" db="EMBL/GenBank/DDBJ databases">
        <title>Genome sequence of Apiotrichum porosum DSM 27194.</title>
        <authorList>
            <person name="Aliyu H."/>
            <person name="Gorte O."/>
            <person name="Ochsenreither K."/>
        </authorList>
    </citation>
    <scope>NUCLEOTIDE SEQUENCE [LARGE SCALE GENOMIC DNA]</scope>
    <source>
        <strain evidence="3 4">DSM 27194</strain>
    </source>
</reference>
<evidence type="ECO:0000256" key="1">
    <source>
        <dbReference type="RuleBase" id="RU003682"/>
    </source>
</evidence>
<dbReference type="Pfam" id="PF14226">
    <property type="entry name" value="DIOX_N"/>
    <property type="match status" value="1"/>
</dbReference>
<dbReference type="PANTHER" id="PTHR47990">
    <property type="entry name" value="2-OXOGLUTARATE (2OG) AND FE(II)-DEPENDENT OXYGENASE SUPERFAMILY PROTEIN-RELATED"/>
    <property type="match status" value="1"/>
</dbReference>
<dbReference type="PROSITE" id="PS51471">
    <property type="entry name" value="FE2OG_OXY"/>
    <property type="match status" value="1"/>
</dbReference>
<feature type="domain" description="Fe2OG dioxygenase" evidence="2">
    <location>
        <begin position="173"/>
        <end position="279"/>
    </location>
</feature>
<dbReference type="InterPro" id="IPR050231">
    <property type="entry name" value="Iron_ascorbate_oxido_reductase"/>
</dbReference>
<comment type="caution">
    <text evidence="3">The sequence shown here is derived from an EMBL/GenBank/DDBJ whole genome shotgun (WGS) entry which is preliminary data.</text>
</comment>
<evidence type="ECO:0000313" key="4">
    <source>
        <dbReference type="Proteomes" id="UP000279236"/>
    </source>
</evidence>
<comment type="similarity">
    <text evidence="1">Belongs to the iron/ascorbate-dependent oxidoreductase family.</text>
</comment>
<dbReference type="AlphaFoldDB" id="A0A427XQ18"/>
<dbReference type="Proteomes" id="UP000279236">
    <property type="component" value="Unassembled WGS sequence"/>
</dbReference>
<name>A0A427XQ18_9TREE</name>
<dbReference type="SUPFAM" id="SSF51197">
    <property type="entry name" value="Clavaminate synthase-like"/>
    <property type="match status" value="1"/>
</dbReference>
<dbReference type="InterPro" id="IPR044861">
    <property type="entry name" value="IPNS-like_FE2OG_OXY"/>
</dbReference>
<keyword evidence="1" id="KW-0479">Metal-binding</keyword>
<dbReference type="STRING" id="105984.A0A427XQ18"/>
<dbReference type="GO" id="GO:0046872">
    <property type="term" value="F:metal ion binding"/>
    <property type="evidence" value="ECO:0007669"/>
    <property type="project" value="UniProtKB-KW"/>
</dbReference>
<protein>
    <recommendedName>
        <fullName evidence="2">Fe2OG dioxygenase domain-containing protein</fullName>
    </recommendedName>
</protein>
<dbReference type="Pfam" id="PF03171">
    <property type="entry name" value="2OG-FeII_Oxy"/>
    <property type="match status" value="1"/>
</dbReference>
<dbReference type="EMBL" id="RSCE01000007">
    <property type="protein sequence ID" value="RSH80908.1"/>
    <property type="molecule type" value="Genomic_DNA"/>
</dbReference>
<dbReference type="RefSeq" id="XP_028475627.1">
    <property type="nucleotide sequence ID" value="XM_028623653.1"/>
</dbReference>
<accession>A0A427XQ18</accession>
<evidence type="ECO:0000313" key="3">
    <source>
        <dbReference type="EMBL" id="RSH80908.1"/>
    </source>
</evidence>
<keyword evidence="4" id="KW-1185">Reference proteome</keyword>
<keyword evidence="1" id="KW-0560">Oxidoreductase</keyword>
<organism evidence="3 4">
    <name type="scientific">Apiotrichum porosum</name>
    <dbReference type="NCBI Taxonomy" id="105984"/>
    <lineage>
        <taxon>Eukaryota</taxon>
        <taxon>Fungi</taxon>
        <taxon>Dikarya</taxon>
        <taxon>Basidiomycota</taxon>
        <taxon>Agaricomycotina</taxon>
        <taxon>Tremellomycetes</taxon>
        <taxon>Trichosporonales</taxon>
        <taxon>Trichosporonaceae</taxon>
        <taxon>Apiotrichum</taxon>
    </lineage>
</organism>
<dbReference type="GO" id="GO:0016491">
    <property type="term" value="F:oxidoreductase activity"/>
    <property type="evidence" value="ECO:0007669"/>
    <property type="project" value="UniProtKB-KW"/>
</dbReference>
<dbReference type="Gene3D" id="2.60.120.330">
    <property type="entry name" value="B-lactam Antibiotic, Isopenicillin N Synthase, Chain"/>
    <property type="match status" value="1"/>
</dbReference>
<keyword evidence="1" id="KW-0408">Iron</keyword>
<evidence type="ECO:0000259" key="2">
    <source>
        <dbReference type="PROSITE" id="PS51471"/>
    </source>
</evidence>
<sequence>MGDDFQSLPVLDLSRLETDKEALLAELRHALIHVGFFYIVNHGVTKDLMDATTSKAIDFFDQDLDAKLTVDKIYSPTFLGYSTQGNEITKNKKDNREQYDFANDLPDPWSPGKPEFLRLTGPNLWPADVPGFKDTIGSFWTAAHGLAERLVSLTSEALGLGPNGLDDYVVKGQQHRAKLIKYPAVDALSPVDGTQGVGAHRDTANLITLLYQANMGGLEVQNHAGEWINAPLKEGAFIVNIGTGLEYLVHETAIATTHRVTNPPAGKGPRYSIAYFHGTRLDTVLRPANVPDEVLAQKPTNVVTDTKGFQYAQLYAEDPGTYALVNRMSSHRDVAAKFYPAVAKAHGMDLNIGNSGY</sequence>
<dbReference type="InterPro" id="IPR027443">
    <property type="entry name" value="IPNS-like_sf"/>
</dbReference>